<dbReference type="InterPro" id="IPR001683">
    <property type="entry name" value="PX_dom"/>
</dbReference>
<evidence type="ECO:0000256" key="1">
    <source>
        <dbReference type="ARBA" id="ARBA00004481"/>
    </source>
</evidence>
<dbReference type="SMART" id="SM00312">
    <property type="entry name" value="PX"/>
    <property type="match status" value="1"/>
</dbReference>
<evidence type="ECO:0000256" key="7">
    <source>
        <dbReference type="ARBA" id="ARBA00023136"/>
    </source>
</evidence>
<keyword evidence="3" id="KW-0813">Transport</keyword>
<feature type="compositionally biased region" description="Acidic residues" evidence="8">
    <location>
        <begin position="1"/>
        <end position="12"/>
    </location>
</feature>
<dbReference type="GeneID" id="37004459"/>
<dbReference type="PROSITE" id="PS50195">
    <property type="entry name" value="PX"/>
    <property type="match status" value="1"/>
</dbReference>
<evidence type="ECO:0000256" key="2">
    <source>
        <dbReference type="ARBA" id="ARBA00010883"/>
    </source>
</evidence>
<evidence type="ECO:0000259" key="9">
    <source>
        <dbReference type="PROSITE" id="PS50195"/>
    </source>
</evidence>
<dbReference type="Gene3D" id="3.30.1520.10">
    <property type="entry name" value="Phox-like domain"/>
    <property type="match status" value="1"/>
</dbReference>
<dbReference type="CDD" id="cd06867">
    <property type="entry name" value="PX_SNX41_42"/>
    <property type="match status" value="1"/>
</dbReference>
<dbReference type="Proteomes" id="UP000244406">
    <property type="component" value="Unassembled WGS sequence"/>
</dbReference>
<comment type="subcellular location">
    <subcellularLocation>
        <location evidence="1">Endosome membrane</location>
        <topology evidence="1">Peripheral membrane protein</topology>
    </subcellularLocation>
</comment>
<dbReference type="AlphaFoldDB" id="A0A2V1AGS8"/>
<dbReference type="GO" id="GO:0015031">
    <property type="term" value="P:protein transport"/>
    <property type="evidence" value="ECO:0007669"/>
    <property type="project" value="UniProtKB-KW"/>
</dbReference>
<keyword evidence="5" id="KW-0653">Protein transport</keyword>
<protein>
    <recommendedName>
        <fullName evidence="9">PX domain-containing protein</fullName>
    </recommendedName>
</protein>
<evidence type="ECO:0000256" key="5">
    <source>
        <dbReference type="ARBA" id="ARBA00022927"/>
    </source>
</evidence>
<dbReference type="InterPro" id="IPR051079">
    <property type="entry name" value="Sorting_Nexin_Autophagy"/>
</dbReference>
<gene>
    <name evidence="10" type="ORF">CXQ87_004460</name>
</gene>
<feature type="region of interest" description="Disordered" evidence="8">
    <location>
        <begin position="498"/>
        <end position="528"/>
    </location>
</feature>
<dbReference type="PANTHER" id="PTHR46979">
    <property type="entry name" value="SORTING NEXIN-41"/>
    <property type="match status" value="1"/>
</dbReference>
<accession>A0A2V1AGS8</accession>
<dbReference type="SUPFAM" id="SSF64268">
    <property type="entry name" value="PX domain"/>
    <property type="match status" value="1"/>
</dbReference>
<feature type="domain" description="PX" evidence="9">
    <location>
        <begin position="84"/>
        <end position="211"/>
    </location>
</feature>
<evidence type="ECO:0000256" key="4">
    <source>
        <dbReference type="ARBA" id="ARBA00022753"/>
    </source>
</evidence>
<dbReference type="GO" id="GO:0005829">
    <property type="term" value="C:cytosol"/>
    <property type="evidence" value="ECO:0007669"/>
    <property type="project" value="GOC"/>
</dbReference>
<keyword evidence="6" id="KW-0446">Lipid-binding</keyword>
<sequence>MDDDGLFGDIEQDNNPSLYQTIEPENDKSSNGNKEQHQKLTSTSPEPHKTGASIDFNNNNVDNVVGNNLINSSIGLSQRIRKMLNNPKLTVDVISSERVMNSIVVYLIQLKVKGAKDSDAIIVKRRYSEFKSLRDNMVKLFPTLVIPPIPEKHTLLTYLINAIDSARETSVIELRKRYFRNFLQDVIFDSNVKLRNCPLLHKFLDPNYESCWESAINEPPVSLIPSNLLLANPNDTTDQNGLYLLLPSVTGFDTDSPDNLSGLKKLNDDIHKLHADIQIYDLKENNRHEIAENDSVFSDIPIDLINFEINFHQNIKVLHDIQKLNTRSVKNFKTLISSLIELGGNLNNFSLQIHDASTKRNKSLSSVVEKFGSAVDSTFLNYEHFLLDRVIPEWDDPVNRFVQYYFSALQLVKYYKYKLIQFKLIYKLKFNKVQEMNTFHDSVNSVKHLKDLDINSPSIKKSIKRIENRQHRGRQLQSKKSWYGLFGGTKTTFTLPEQGLQQPNEQPHGEPHGEEHSESPKDITPNPRDLKTQYQHKMQHIDKELTKLDQLIDLVNGDMITLTQNLQVNFQEFLDKMERKWLTIMLEFVRAGKQLFEENLNTWSDFKTSVGEVDD</sequence>
<dbReference type="VEuPathDB" id="FungiDB:CXQ87_004460"/>
<keyword evidence="11" id="KW-1185">Reference proteome</keyword>
<dbReference type="GO" id="GO:0035091">
    <property type="term" value="F:phosphatidylinositol binding"/>
    <property type="evidence" value="ECO:0007669"/>
    <property type="project" value="InterPro"/>
</dbReference>
<feature type="region of interest" description="Disordered" evidence="8">
    <location>
        <begin position="1"/>
        <end position="55"/>
    </location>
</feature>
<evidence type="ECO:0000313" key="11">
    <source>
        <dbReference type="Proteomes" id="UP000244406"/>
    </source>
</evidence>
<reference evidence="10 11" key="1">
    <citation type="submission" date="2017-12" db="EMBL/GenBank/DDBJ databases">
        <title>Genome Sequence of the Amphotericin B-resistant Candida duobushaemulonii strain, B09383.</title>
        <authorList>
            <person name="Chow N.A."/>
            <person name="Gade L."/>
            <person name="Batra D."/>
            <person name="Rowe L.A."/>
            <person name="Loparev V.N."/>
            <person name="Litvintseva A.P."/>
        </authorList>
    </citation>
    <scope>NUCLEOTIDE SEQUENCE [LARGE SCALE GENOMIC DNA]</scope>
    <source>
        <strain evidence="10 11">B09383</strain>
    </source>
</reference>
<evidence type="ECO:0000256" key="6">
    <source>
        <dbReference type="ARBA" id="ARBA00023121"/>
    </source>
</evidence>
<dbReference type="GO" id="GO:0042147">
    <property type="term" value="P:retrograde transport, endosome to Golgi"/>
    <property type="evidence" value="ECO:0007669"/>
    <property type="project" value="InterPro"/>
</dbReference>
<keyword evidence="7" id="KW-0472">Membrane</keyword>
<feature type="compositionally biased region" description="Polar residues" evidence="8">
    <location>
        <begin position="29"/>
        <end position="45"/>
    </location>
</feature>
<dbReference type="EMBL" id="PKFP01000006">
    <property type="protein sequence ID" value="PVH16902.1"/>
    <property type="molecule type" value="Genomic_DNA"/>
</dbReference>
<name>A0A2V1AGS8_9ASCO</name>
<keyword evidence="4" id="KW-0967">Endosome</keyword>
<comment type="caution">
    <text evidence="10">The sequence shown here is derived from an EMBL/GenBank/DDBJ whole genome shotgun (WGS) entry which is preliminary data.</text>
</comment>
<dbReference type="InterPro" id="IPR036871">
    <property type="entry name" value="PX_dom_sf"/>
</dbReference>
<comment type="similarity">
    <text evidence="2">Belongs to the sorting nexin family.</text>
</comment>
<proteinExistence type="inferred from homology"/>
<organism evidence="10 11">
    <name type="scientific">Candidozyma duobushaemuli</name>
    <dbReference type="NCBI Taxonomy" id="1231522"/>
    <lineage>
        <taxon>Eukaryota</taxon>
        <taxon>Fungi</taxon>
        <taxon>Dikarya</taxon>
        <taxon>Ascomycota</taxon>
        <taxon>Saccharomycotina</taxon>
        <taxon>Pichiomycetes</taxon>
        <taxon>Metschnikowiaceae</taxon>
        <taxon>Candidozyma</taxon>
    </lineage>
</organism>
<dbReference type="InterPro" id="IPR044106">
    <property type="entry name" value="PX_Snx41/Atg20"/>
</dbReference>
<evidence type="ECO:0000256" key="3">
    <source>
        <dbReference type="ARBA" id="ARBA00022448"/>
    </source>
</evidence>
<feature type="compositionally biased region" description="Basic and acidic residues" evidence="8">
    <location>
        <begin position="507"/>
        <end position="521"/>
    </location>
</feature>
<dbReference type="PANTHER" id="PTHR46979:SF2">
    <property type="entry name" value="SORTING NEXIN-41"/>
    <property type="match status" value="1"/>
</dbReference>
<evidence type="ECO:0000313" key="10">
    <source>
        <dbReference type="EMBL" id="PVH16902.1"/>
    </source>
</evidence>
<dbReference type="Pfam" id="PF00787">
    <property type="entry name" value="PX"/>
    <property type="match status" value="1"/>
</dbReference>
<evidence type="ECO:0000256" key="8">
    <source>
        <dbReference type="SAM" id="MobiDB-lite"/>
    </source>
</evidence>
<dbReference type="RefSeq" id="XP_025337842.1">
    <property type="nucleotide sequence ID" value="XM_025482899.1"/>
</dbReference>
<dbReference type="GO" id="GO:0010008">
    <property type="term" value="C:endosome membrane"/>
    <property type="evidence" value="ECO:0007669"/>
    <property type="project" value="UniProtKB-SubCell"/>
</dbReference>